<evidence type="ECO:0000259" key="1">
    <source>
        <dbReference type="Pfam" id="PF00534"/>
    </source>
</evidence>
<dbReference type="SUPFAM" id="SSF53756">
    <property type="entry name" value="UDP-Glycosyltransferase/glycogen phosphorylase"/>
    <property type="match status" value="1"/>
</dbReference>
<protein>
    <submittedName>
        <fullName evidence="2">Glycosyltransferase involved in cell wall bisynthesis</fullName>
    </submittedName>
</protein>
<dbReference type="OrthoDB" id="1403340at2"/>
<accession>A0A1M6YC15</accession>
<dbReference type="RefSeq" id="WP_073351375.1">
    <property type="nucleotide sequence ID" value="NZ_FRBU01000003.1"/>
</dbReference>
<keyword evidence="3" id="KW-1185">Reference proteome</keyword>
<keyword evidence="2" id="KW-0808">Transferase</keyword>
<dbReference type="GO" id="GO:0016757">
    <property type="term" value="F:glycosyltransferase activity"/>
    <property type="evidence" value="ECO:0007669"/>
    <property type="project" value="InterPro"/>
</dbReference>
<name>A0A1M6YC15_9FLAO</name>
<dbReference type="InterPro" id="IPR001296">
    <property type="entry name" value="Glyco_trans_1"/>
</dbReference>
<dbReference type="Gene3D" id="3.40.50.2000">
    <property type="entry name" value="Glycogen Phosphorylase B"/>
    <property type="match status" value="1"/>
</dbReference>
<reference evidence="3" key="1">
    <citation type="submission" date="2016-11" db="EMBL/GenBank/DDBJ databases">
        <authorList>
            <person name="Varghese N."/>
            <person name="Submissions S."/>
        </authorList>
    </citation>
    <scope>NUCLEOTIDE SEQUENCE [LARGE SCALE GENOMIC DNA]</scope>
    <source>
        <strain evidence="3">DSM 3661</strain>
    </source>
</reference>
<gene>
    <name evidence="2" type="ORF">SAMN05443669_100314</name>
</gene>
<dbReference type="Pfam" id="PF00534">
    <property type="entry name" value="Glycos_transf_1"/>
    <property type="match status" value="1"/>
</dbReference>
<evidence type="ECO:0000313" key="3">
    <source>
        <dbReference type="Proteomes" id="UP000184260"/>
    </source>
</evidence>
<dbReference type="STRING" id="69322.SAMN05443669_100314"/>
<feature type="domain" description="Glycosyl transferase family 1" evidence="1">
    <location>
        <begin position="198"/>
        <end position="350"/>
    </location>
</feature>
<evidence type="ECO:0000313" key="2">
    <source>
        <dbReference type="EMBL" id="SHL15535.1"/>
    </source>
</evidence>
<dbReference type="Proteomes" id="UP000184260">
    <property type="component" value="Unassembled WGS sequence"/>
</dbReference>
<dbReference type="AlphaFoldDB" id="A0A1M6YC15"/>
<dbReference type="EMBL" id="FRBU01000003">
    <property type="protein sequence ID" value="SHL15535.1"/>
    <property type="molecule type" value="Genomic_DNA"/>
</dbReference>
<organism evidence="2 3">
    <name type="scientific">Flavobacterium xanthum</name>
    <dbReference type="NCBI Taxonomy" id="69322"/>
    <lineage>
        <taxon>Bacteria</taxon>
        <taxon>Pseudomonadati</taxon>
        <taxon>Bacteroidota</taxon>
        <taxon>Flavobacteriia</taxon>
        <taxon>Flavobacteriales</taxon>
        <taxon>Flavobacteriaceae</taxon>
        <taxon>Flavobacterium</taxon>
    </lineage>
</organism>
<proteinExistence type="predicted"/>
<sequence>MKEFRANIVVGHPYWGRGGAEIATMYLILALKDKYNVHIFTRGGWDLSELNTCAGTSIKKSEIGIIYPPFSTILGHTTGGALWDGLYRRYCRIIAPKYDLCITASRVIDWGVPAIHFLSDVTWNKELKEKFNSTELIVNKSSIRYVLFHFGNWLAGSSNRSTTIHDTFVANSKWTASVSSKYCKRPIKIVSPVIPGEFFINEWKKREIAFVLLGRISPEKKIEEAIAILKSVRERGYNISLHILGQFGITTYDNSIQLICKEEMEWVKCLGAVYGESKSRLLSTFRFGISCCDCEAFGIATGEMVKAGVLPFIPFYGAQKEIVMREELIYYNKEEAINKITKVLNCEILQIELHQDLLLQSKQFSTENFSQSVLDIVKHEIIGIKA</sequence>